<reference evidence="1 2" key="1">
    <citation type="journal article" date="2022" name="DNA Res.">
        <title>Chromosomal-level genome assembly of the orchid tree Bauhinia variegata (Leguminosae; Cercidoideae) supports the allotetraploid origin hypothesis of Bauhinia.</title>
        <authorList>
            <person name="Zhong Y."/>
            <person name="Chen Y."/>
            <person name="Zheng D."/>
            <person name="Pang J."/>
            <person name="Liu Y."/>
            <person name="Luo S."/>
            <person name="Meng S."/>
            <person name="Qian L."/>
            <person name="Wei D."/>
            <person name="Dai S."/>
            <person name="Zhou R."/>
        </authorList>
    </citation>
    <scope>NUCLEOTIDE SEQUENCE [LARGE SCALE GENOMIC DNA]</scope>
    <source>
        <strain evidence="1">BV-YZ2020</strain>
    </source>
</reference>
<comment type="caution">
    <text evidence="1">The sequence shown here is derived from an EMBL/GenBank/DDBJ whole genome shotgun (WGS) entry which is preliminary data.</text>
</comment>
<name>A0ACB9N8P4_BAUVA</name>
<gene>
    <name evidence="1" type="ORF">L6164_017313</name>
</gene>
<sequence>MFEDKSRDAIILILKNGAAYYLFKPLSAENVKDLWQYGKVDEKVKDIIDVNSAVPSSGVRISAIEDADANASPSSSASRLKKTKRKGSMAIKEDRYRERSNAPKKPRVVWTNELHSQFLMAIRQLGMHTPKKIFDIMNIPDLTRENVASHLQKYHLFLKKVDELLSVKGGSGNILTSKLAKGLSYEGLPPLSPPQLGDLGNAGHESPSSSTTNSNSELDQFEKELNQLFFFMDSISLLDEDWDIDLIEALFGTAPPKN</sequence>
<dbReference type="EMBL" id="CM039432">
    <property type="protein sequence ID" value="KAI4332403.1"/>
    <property type="molecule type" value="Genomic_DNA"/>
</dbReference>
<accession>A0ACB9N8P4</accession>
<evidence type="ECO:0000313" key="1">
    <source>
        <dbReference type="EMBL" id="KAI4332403.1"/>
    </source>
</evidence>
<organism evidence="1 2">
    <name type="scientific">Bauhinia variegata</name>
    <name type="common">Purple orchid tree</name>
    <name type="synonym">Phanera variegata</name>
    <dbReference type="NCBI Taxonomy" id="167791"/>
    <lineage>
        <taxon>Eukaryota</taxon>
        <taxon>Viridiplantae</taxon>
        <taxon>Streptophyta</taxon>
        <taxon>Embryophyta</taxon>
        <taxon>Tracheophyta</taxon>
        <taxon>Spermatophyta</taxon>
        <taxon>Magnoliopsida</taxon>
        <taxon>eudicotyledons</taxon>
        <taxon>Gunneridae</taxon>
        <taxon>Pentapetalae</taxon>
        <taxon>rosids</taxon>
        <taxon>fabids</taxon>
        <taxon>Fabales</taxon>
        <taxon>Fabaceae</taxon>
        <taxon>Cercidoideae</taxon>
        <taxon>Cercideae</taxon>
        <taxon>Bauhiniinae</taxon>
        <taxon>Bauhinia</taxon>
    </lineage>
</organism>
<evidence type="ECO:0000313" key="2">
    <source>
        <dbReference type="Proteomes" id="UP000828941"/>
    </source>
</evidence>
<proteinExistence type="predicted"/>
<protein>
    <submittedName>
        <fullName evidence="1">Uncharacterized protein</fullName>
    </submittedName>
</protein>
<keyword evidence="2" id="KW-1185">Reference proteome</keyword>
<dbReference type="Proteomes" id="UP000828941">
    <property type="component" value="Chromosome 7"/>
</dbReference>